<evidence type="ECO:0000256" key="1">
    <source>
        <dbReference type="SAM" id="MobiDB-lite"/>
    </source>
</evidence>
<protein>
    <submittedName>
        <fullName evidence="2">Uncharacterized protein</fullName>
    </submittedName>
</protein>
<keyword evidence="3" id="KW-1185">Reference proteome</keyword>
<organism evidence="2 3">
    <name type="scientific">Mycena belliarum</name>
    <dbReference type="NCBI Taxonomy" id="1033014"/>
    <lineage>
        <taxon>Eukaryota</taxon>
        <taxon>Fungi</taxon>
        <taxon>Dikarya</taxon>
        <taxon>Basidiomycota</taxon>
        <taxon>Agaricomycotina</taxon>
        <taxon>Agaricomycetes</taxon>
        <taxon>Agaricomycetidae</taxon>
        <taxon>Agaricales</taxon>
        <taxon>Marasmiineae</taxon>
        <taxon>Mycenaceae</taxon>
        <taxon>Mycena</taxon>
    </lineage>
</organism>
<proteinExistence type="predicted"/>
<evidence type="ECO:0000313" key="2">
    <source>
        <dbReference type="EMBL" id="KAJ7088476.1"/>
    </source>
</evidence>
<sequence>MCLQVLLASRSHTETIRPRRPRQIPWRQTRRSTHTPVRRSHGDVDRVQRVRGGLLRRRDAGAPHGAHSKGENYPELQAGIEDIHMDYNVARRSSDREAWALRETGKGTLDGSWFKSCEKHQGLQDVCFDAVRPPVNSSCVRHAVSLQMSMAA</sequence>
<accession>A0AAD6U2U7</accession>
<dbReference type="EMBL" id="JARJCN010000026">
    <property type="protein sequence ID" value="KAJ7088476.1"/>
    <property type="molecule type" value="Genomic_DNA"/>
</dbReference>
<feature type="compositionally biased region" description="Basic residues" evidence="1">
    <location>
        <begin position="18"/>
        <end position="39"/>
    </location>
</feature>
<dbReference type="AlphaFoldDB" id="A0AAD6U2U7"/>
<comment type="caution">
    <text evidence="2">The sequence shown here is derived from an EMBL/GenBank/DDBJ whole genome shotgun (WGS) entry which is preliminary data.</text>
</comment>
<dbReference type="Proteomes" id="UP001222325">
    <property type="component" value="Unassembled WGS sequence"/>
</dbReference>
<feature type="region of interest" description="Disordered" evidence="1">
    <location>
        <begin position="12"/>
        <end position="43"/>
    </location>
</feature>
<evidence type="ECO:0000313" key="3">
    <source>
        <dbReference type="Proteomes" id="UP001222325"/>
    </source>
</evidence>
<reference evidence="2" key="1">
    <citation type="submission" date="2023-03" db="EMBL/GenBank/DDBJ databases">
        <title>Massive genome expansion in bonnet fungi (Mycena s.s.) driven by repeated elements and novel gene families across ecological guilds.</title>
        <authorList>
            <consortium name="Lawrence Berkeley National Laboratory"/>
            <person name="Harder C.B."/>
            <person name="Miyauchi S."/>
            <person name="Viragh M."/>
            <person name="Kuo A."/>
            <person name="Thoen E."/>
            <person name="Andreopoulos B."/>
            <person name="Lu D."/>
            <person name="Skrede I."/>
            <person name="Drula E."/>
            <person name="Henrissat B."/>
            <person name="Morin E."/>
            <person name="Kohler A."/>
            <person name="Barry K."/>
            <person name="LaButti K."/>
            <person name="Morin E."/>
            <person name="Salamov A."/>
            <person name="Lipzen A."/>
            <person name="Mereny Z."/>
            <person name="Hegedus B."/>
            <person name="Baldrian P."/>
            <person name="Stursova M."/>
            <person name="Weitz H."/>
            <person name="Taylor A."/>
            <person name="Grigoriev I.V."/>
            <person name="Nagy L.G."/>
            <person name="Martin F."/>
            <person name="Kauserud H."/>
        </authorList>
    </citation>
    <scope>NUCLEOTIDE SEQUENCE</scope>
    <source>
        <strain evidence="2">CBHHK173m</strain>
    </source>
</reference>
<gene>
    <name evidence="2" type="ORF">B0H15DRAFT_841477</name>
</gene>
<name>A0AAD6U2U7_9AGAR</name>